<accession>A0A9E7H6Z9</accession>
<name>A0A9E7H6Z9_9LILI</name>
<keyword evidence="1" id="KW-0539">Nucleus</keyword>
<dbReference type="Gene3D" id="3.30.1330.80">
    <property type="entry name" value="Hypothetical protein, similar to alpha- acetolactate decarboxylase, domain 2"/>
    <property type="match status" value="1"/>
</dbReference>
<sequence>MDPRRIPSYPYFKIRRLPYYFRRVQATEQHDIRDGSSGVLSPAENVPSDPTPASQPAEQHDIRDGSSGVLSPAENVPSDPTPASQPAEQHDIRDGSSGALSPAENVPSDPTPASQPAEQHDIRDGSSGVLSPAENVPSDPTPASQPTEQHDIRDGSSGVLSPAENVPSDPTPASQPAEQHDIRDGSSGVLSPAENVPSDPTPASQPTEQHDIRDGSSGVFSPAENVPSNPTPVSLASTPSFDPGASASQVPLRPRSVPRKRGRPRIHPPRAVDQRTTSSPLPGPSSSLAAADAPLPDQPVRRKRGRPRGRSRKALGQSTASGFVLIAFLGNAGCNFMTHVLTIGTGEIIRDVERDMVVNRAIYALVYGESQTKPIQGCHEIISLSGTFVDKTPVGASVTRGLAICLASSSGHLVGGRLDGPLTAAYPVQIWNVMSTAADLQFFVHYSSS</sequence>
<dbReference type="Proteomes" id="UP001055439">
    <property type="component" value="Chromosome 8"/>
</dbReference>
<feature type="domain" description="PPC" evidence="3">
    <location>
        <begin position="369"/>
        <end position="430"/>
    </location>
</feature>
<proteinExistence type="predicted"/>
<dbReference type="SUPFAM" id="SSF117856">
    <property type="entry name" value="AF0104/ALDC/Ptd012-like"/>
    <property type="match status" value="1"/>
</dbReference>
<dbReference type="PANTHER" id="PTHR31500">
    <property type="entry name" value="AT-HOOK MOTIF NUCLEAR-LOCALIZED PROTEIN 9"/>
    <property type="match status" value="1"/>
</dbReference>
<dbReference type="OrthoDB" id="10544089at2759"/>
<dbReference type="InterPro" id="IPR005175">
    <property type="entry name" value="PPC_dom"/>
</dbReference>
<dbReference type="GO" id="GO:0003680">
    <property type="term" value="F:minor groove of adenine-thymine-rich DNA binding"/>
    <property type="evidence" value="ECO:0007669"/>
    <property type="project" value="UniProtKB-UniRule"/>
</dbReference>
<keyword evidence="1" id="KW-0804">Transcription</keyword>
<evidence type="ECO:0000259" key="3">
    <source>
        <dbReference type="Pfam" id="PF03479"/>
    </source>
</evidence>
<keyword evidence="1" id="KW-0238">DNA-binding</keyword>
<dbReference type="Pfam" id="PF03479">
    <property type="entry name" value="PCC"/>
    <property type="match status" value="1"/>
</dbReference>
<feature type="compositionally biased region" description="Basic residues" evidence="2">
    <location>
        <begin position="256"/>
        <end position="268"/>
    </location>
</feature>
<keyword evidence="1" id="KW-0805">Transcription regulation</keyword>
<organism evidence="4 5">
    <name type="scientific">Musa troglodytarum</name>
    <name type="common">fe'i banana</name>
    <dbReference type="NCBI Taxonomy" id="320322"/>
    <lineage>
        <taxon>Eukaryota</taxon>
        <taxon>Viridiplantae</taxon>
        <taxon>Streptophyta</taxon>
        <taxon>Embryophyta</taxon>
        <taxon>Tracheophyta</taxon>
        <taxon>Spermatophyta</taxon>
        <taxon>Magnoliopsida</taxon>
        <taxon>Liliopsida</taxon>
        <taxon>Zingiberales</taxon>
        <taxon>Musaceae</taxon>
        <taxon>Musa</taxon>
    </lineage>
</organism>
<feature type="region of interest" description="Disordered" evidence="2">
    <location>
        <begin position="30"/>
        <end position="315"/>
    </location>
</feature>
<comment type="function">
    <text evidence="1">Transcription factor that specifically binds AT-rich DNA sequences related to the nuclear matrix attachment regions (MARs).</text>
</comment>
<dbReference type="GO" id="GO:0005634">
    <property type="term" value="C:nucleus"/>
    <property type="evidence" value="ECO:0007669"/>
    <property type="project" value="UniProtKB-SubCell"/>
</dbReference>
<protein>
    <recommendedName>
        <fullName evidence="1">AT-hook motif nuclear-localized protein</fullName>
    </recommendedName>
</protein>
<feature type="compositionally biased region" description="Polar residues" evidence="2">
    <location>
        <begin position="226"/>
        <end position="240"/>
    </location>
</feature>
<evidence type="ECO:0000256" key="1">
    <source>
        <dbReference type="RuleBase" id="RU367031"/>
    </source>
</evidence>
<feature type="compositionally biased region" description="Basic residues" evidence="2">
    <location>
        <begin position="301"/>
        <end position="313"/>
    </location>
</feature>
<comment type="subcellular location">
    <subcellularLocation>
        <location evidence="1">Nucleus</location>
    </subcellularLocation>
</comment>
<dbReference type="PANTHER" id="PTHR31500:SF68">
    <property type="entry name" value="AT-HOOK MOTIF NUCLEAR-LOCALIZED PROTEIN 14"/>
    <property type="match status" value="1"/>
</dbReference>
<keyword evidence="5" id="KW-1185">Reference proteome</keyword>
<dbReference type="InterPro" id="IPR039605">
    <property type="entry name" value="AHL"/>
</dbReference>
<comment type="domain">
    <text evidence="1">The PPC domain mediates interactions between AHL proteins.</text>
</comment>
<dbReference type="AlphaFoldDB" id="A0A9E7H6Z9"/>
<gene>
    <name evidence="4" type="ORF">MUK42_20268</name>
</gene>
<evidence type="ECO:0000313" key="5">
    <source>
        <dbReference type="Proteomes" id="UP001055439"/>
    </source>
</evidence>
<reference evidence="4" key="1">
    <citation type="submission" date="2022-05" db="EMBL/GenBank/DDBJ databases">
        <title>The Musa troglodytarum L. genome provides insights into the mechanism of non-climacteric behaviour and enrichment of carotenoids.</title>
        <authorList>
            <person name="Wang J."/>
        </authorList>
    </citation>
    <scope>NUCLEOTIDE SEQUENCE</scope>
    <source>
        <tissue evidence="4">Leaf</tissue>
    </source>
</reference>
<feature type="compositionally biased region" description="Low complexity" evidence="2">
    <location>
        <begin position="278"/>
        <end position="295"/>
    </location>
</feature>
<evidence type="ECO:0000313" key="4">
    <source>
        <dbReference type="EMBL" id="URE24684.1"/>
    </source>
</evidence>
<dbReference type="EMBL" id="CP097510">
    <property type="protein sequence ID" value="URE24684.1"/>
    <property type="molecule type" value="Genomic_DNA"/>
</dbReference>
<evidence type="ECO:0000256" key="2">
    <source>
        <dbReference type="SAM" id="MobiDB-lite"/>
    </source>
</evidence>